<sequence>MRAVIGTAGHVDHGKTALIKALTGIMTARPKEQALGMTLDLGFAHFEGAEGETVGVIDVPGHERYIRNMVSGVWSLDMVLLVVAADEGWMPMTNDHLRVIHAMGIKDILVVINKSDAVDADTLEMVEEEVLEKCLEITDQIPESICVSALNGDNIPQLKEMVLRHLRRMEAQGSDLQSSSQSARVYLDRVFTVNGIGTVMTGSLTEGPISIGDKMTIMPAGKPVQVKALQSGHKNADNVDAVSRVAVGLKGITKKELERGHCLVANPADAMVTDHMIVRLAEGFTEGRNNREVEVALGSAHSLARLHHIRGTRLARLVLSNKVTAFWNQPFVIIRNGGSDLLFSGRVVWSGAVEARRRADLYEILEALPEQPEEQDRLQLSLDFHGYIHRDALHGCEALSFMEDASSCVDMNGWLVSHTFHKEANERVQETLKNEGTALSGPELASKLNIEQAVMDEILKGLKGENLIHMSGGAWVLGGGSSEDDLGEKGRVLLKMIREAAESGLEASKTKVPGGQKELRNLVHLGFVVPMEDQIYYYKEVYDRLVSAILKGMSIGEVVALGEAKDRTGLSRKYMIPVLNRMERDGWVKRNDSDRVVLKVPGQEAEAA</sequence>
<keyword evidence="4" id="KW-0648">Protein biosynthesis</keyword>
<evidence type="ECO:0000256" key="3">
    <source>
        <dbReference type="ARBA" id="ARBA00022741"/>
    </source>
</evidence>
<dbReference type="Gene3D" id="2.40.30.10">
    <property type="entry name" value="Translation factors"/>
    <property type="match status" value="1"/>
</dbReference>
<dbReference type="EMBL" id="JAMFLX010000006">
    <property type="protein sequence ID" value="MCL6269507.1"/>
    <property type="molecule type" value="Genomic_DNA"/>
</dbReference>
<dbReference type="InterPro" id="IPR004535">
    <property type="entry name" value="Transl_elong_SelB"/>
</dbReference>
<reference evidence="7 8" key="1">
    <citation type="submission" date="2022-05" db="EMBL/GenBank/DDBJ databases">
        <authorList>
            <person name="Park J.-S."/>
        </authorList>
    </citation>
    <scope>NUCLEOTIDE SEQUENCE [LARGE SCALE GENOMIC DNA]</scope>
    <source>
        <strain evidence="7 8">2012CJ34-2</strain>
    </source>
</reference>
<proteinExistence type="predicted"/>
<dbReference type="InterPro" id="IPR050055">
    <property type="entry name" value="EF-Tu_GTPase"/>
</dbReference>
<dbReference type="InterPro" id="IPR000795">
    <property type="entry name" value="T_Tr_GTP-bd_dom"/>
</dbReference>
<dbReference type="SUPFAM" id="SSF50447">
    <property type="entry name" value="Translation proteins"/>
    <property type="match status" value="1"/>
</dbReference>
<keyword evidence="3" id="KW-0547">Nucleotide-binding</keyword>
<dbReference type="PANTHER" id="PTHR43721">
    <property type="entry name" value="ELONGATION FACTOR TU-RELATED"/>
    <property type="match status" value="1"/>
</dbReference>
<comment type="caution">
    <text evidence="7">The sequence shown here is derived from an EMBL/GenBank/DDBJ whole genome shotgun (WGS) entry which is preliminary data.</text>
</comment>
<evidence type="ECO:0000256" key="1">
    <source>
        <dbReference type="ARBA" id="ARBA00004496"/>
    </source>
</evidence>
<dbReference type="InterPro" id="IPR027417">
    <property type="entry name" value="P-loop_NTPase"/>
</dbReference>
<evidence type="ECO:0000313" key="8">
    <source>
        <dbReference type="Proteomes" id="UP001203338"/>
    </source>
</evidence>
<dbReference type="Gene3D" id="1.10.10.10">
    <property type="entry name" value="Winged helix-like DNA-binding domain superfamily/Winged helix DNA-binding domain"/>
    <property type="match status" value="1"/>
</dbReference>
<dbReference type="Pfam" id="PF09107">
    <property type="entry name" value="WHD_3rd_SelB"/>
    <property type="match status" value="1"/>
</dbReference>
<dbReference type="SUPFAM" id="SSF52540">
    <property type="entry name" value="P-loop containing nucleoside triphosphate hydrolases"/>
    <property type="match status" value="1"/>
</dbReference>
<accession>A0ABT0PDP9</accession>
<dbReference type="InterPro" id="IPR036388">
    <property type="entry name" value="WH-like_DNA-bd_sf"/>
</dbReference>
<evidence type="ECO:0000259" key="6">
    <source>
        <dbReference type="PROSITE" id="PS51722"/>
    </source>
</evidence>
<keyword evidence="5" id="KW-0342">GTP-binding</keyword>
<dbReference type="InterPro" id="IPR009000">
    <property type="entry name" value="Transl_B-barrel_sf"/>
</dbReference>
<keyword evidence="7" id="KW-0251">Elongation factor</keyword>
<name>A0ABT0PDP9_9GAMM</name>
<feature type="domain" description="Tr-type G" evidence="6">
    <location>
        <begin position="1"/>
        <end position="170"/>
    </location>
</feature>
<dbReference type="Pfam" id="PF00009">
    <property type="entry name" value="GTP_EFTU"/>
    <property type="match status" value="1"/>
</dbReference>
<dbReference type="GO" id="GO:0003746">
    <property type="term" value="F:translation elongation factor activity"/>
    <property type="evidence" value="ECO:0007669"/>
    <property type="project" value="UniProtKB-KW"/>
</dbReference>
<dbReference type="InterPro" id="IPR036390">
    <property type="entry name" value="WH_DNA-bd_sf"/>
</dbReference>
<keyword evidence="8" id="KW-1185">Reference proteome</keyword>
<dbReference type="RefSeq" id="WP_249698538.1">
    <property type="nucleotide sequence ID" value="NZ_JAMFLX010000006.1"/>
</dbReference>
<protein>
    <submittedName>
        <fullName evidence="7">Selenocysteine-specific translation elongation factor</fullName>
    </submittedName>
</protein>
<gene>
    <name evidence="7" type="primary">selB</name>
    <name evidence="7" type="ORF">M3P05_06080</name>
</gene>
<dbReference type="PANTHER" id="PTHR43721:SF22">
    <property type="entry name" value="ELONGATION FACTOR TU, MITOCHONDRIAL"/>
    <property type="match status" value="1"/>
</dbReference>
<dbReference type="NCBIfam" id="TIGR00475">
    <property type="entry name" value="selB"/>
    <property type="match status" value="1"/>
</dbReference>
<dbReference type="NCBIfam" id="TIGR00231">
    <property type="entry name" value="small_GTP"/>
    <property type="match status" value="1"/>
</dbReference>
<dbReference type="Gene3D" id="3.40.50.300">
    <property type="entry name" value="P-loop containing nucleotide triphosphate hydrolases"/>
    <property type="match status" value="1"/>
</dbReference>
<comment type="subcellular location">
    <subcellularLocation>
        <location evidence="1">Cytoplasm</location>
    </subcellularLocation>
</comment>
<evidence type="ECO:0000256" key="4">
    <source>
        <dbReference type="ARBA" id="ARBA00022917"/>
    </source>
</evidence>
<evidence type="ECO:0000256" key="5">
    <source>
        <dbReference type="ARBA" id="ARBA00023134"/>
    </source>
</evidence>
<evidence type="ECO:0000313" key="7">
    <source>
        <dbReference type="EMBL" id="MCL6269507.1"/>
    </source>
</evidence>
<evidence type="ECO:0000256" key="2">
    <source>
        <dbReference type="ARBA" id="ARBA00022490"/>
    </source>
</evidence>
<dbReference type="InterPro" id="IPR015191">
    <property type="entry name" value="SelB_WHD4"/>
</dbReference>
<dbReference type="InterPro" id="IPR005225">
    <property type="entry name" value="Small_GTP-bd"/>
</dbReference>
<organism evidence="7 8">
    <name type="scientific">Parendozoicomonas callyspongiae</name>
    <dbReference type="NCBI Taxonomy" id="2942213"/>
    <lineage>
        <taxon>Bacteria</taxon>
        <taxon>Pseudomonadati</taxon>
        <taxon>Pseudomonadota</taxon>
        <taxon>Gammaproteobacteria</taxon>
        <taxon>Oceanospirillales</taxon>
        <taxon>Endozoicomonadaceae</taxon>
        <taxon>Parendozoicomonas</taxon>
    </lineage>
</organism>
<dbReference type="Proteomes" id="UP001203338">
    <property type="component" value="Unassembled WGS sequence"/>
</dbReference>
<keyword evidence="2" id="KW-0963">Cytoplasm</keyword>
<dbReference type="PROSITE" id="PS51722">
    <property type="entry name" value="G_TR_2"/>
    <property type="match status" value="1"/>
</dbReference>
<dbReference type="SUPFAM" id="SSF46785">
    <property type="entry name" value="Winged helix' DNA-binding domain"/>
    <property type="match status" value="1"/>
</dbReference>